<evidence type="ECO:0000313" key="4">
    <source>
        <dbReference type="Proteomes" id="UP000712281"/>
    </source>
</evidence>
<dbReference type="GO" id="GO:0016104">
    <property type="term" value="P:triterpenoid biosynthetic process"/>
    <property type="evidence" value="ECO:0007669"/>
    <property type="project" value="InterPro"/>
</dbReference>
<evidence type="ECO:0000256" key="1">
    <source>
        <dbReference type="ARBA" id="ARBA00009755"/>
    </source>
</evidence>
<accession>A0A8S9H5S9</accession>
<dbReference type="SUPFAM" id="SSF48239">
    <property type="entry name" value="Terpenoid cyclases/Protein prenyltransferases"/>
    <property type="match status" value="1"/>
</dbReference>
<keyword evidence="2" id="KW-0472">Membrane</keyword>
<gene>
    <name evidence="3" type="ORF">F2Q68_00034822</name>
</gene>
<reference evidence="3" key="1">
    <citation type="submission" date="2019-12" db="EMBL/GenBank/DDBJ databases">
        <title>Genome sequencing and annotation of Brassica cretica.</title>
        <authorList>
            <person name="Studholme D.J."/>
            <person name="Sarris P.F."/>
        </authorList>
    </citation>
    <scope>NUCLEOTIDE SEQUENCE</scope>
    <source>
        <strain evidence="3">PFS-001/15</strain>
        <tissue evidence="3">Leaf</tissue>
    </source>
</reference>
<dbReference type="AlphaFoldDB" id="A0A8S9H5S9"/>
<protein>
    <recommendedName>
        <fullName evidence="5">Squalene cyclase N-terminal domain-containing protein</fullName>
    </recommendedName>
</protein>
<comment type="similarity">
    <text evidence="1">Belongs to the terpene cyclase/mutase family.</text>
</comment>
<evidence type="ECO:0008006" key="5">
    <source>
        <dbReference type="Google" id="ProtNLM"/>
    </source>
</evidence>
<sequence>MEDDMTGVTACDDDEETQQKTSCNEIMWKLKIGDGDSPWLRSTNNHVGRQTWEFNPLLGTPEELAAIEEARNSFTQNRFSNKHSSDLLMRLQFSGENLISSVLPQFKLEDSDDDVTDKIVENSLKWGLDFFSTLQAHDGHWPGDYAGPMFLLPGLIITLSITGALNTVLSEQHKHEMCRYLYNHQARHLS</sequence>
<organism evidence="3 4">
    <name type="scientific">Brassica cretica</name>
    <name type="common">Mustard</name>
    <dbReference type="NCBI Taxonomy" id="69181"/>
    <lineage>
        <taxon>Eukaryota</taxon>
        <taxon>Viridiplantae</taxon>
        <taxon>Streptophyta</taxon>
        <taxon>Embryophyta</taxon>
        <taxon>Tracheophyta</taxon>
        <taxon>Spermatophyta</taxon>
        <taxon>Magnoliopsida</taxon>
        <taxon>eudicotyledons</taxon>
        <taxon>Gunneridae</taxon>
        <taxon>Pentapetalae</taxon>
        <taxon>rosids</taxon>
        <taxon>malvids</taxon>
        <taxon>Brassicales</taxon>
        <taxon>Brassicaceae</taxon>
        <taxon>Brassiceae</taxon>
        <taxon>Brassica</taxon>
    </lineage>
</organism>
<dbReference type="GO" id="GO:0031559">
    <property type="term" value="F:oxidosqualene cyclase activity"/>
    <property type="evidence" value="ECO:0007669"/>
    <property type="project" value="UniProtKB-ARBA"/>
</dbReference>
<dbReference type="PANTHER" id="PTHR11764">
    <property type="entry name" value="TERPENE CYCLASE/MUTASE FAMILY MEMBER"/>
    <property type="match status" value="1"/>
</dbReference>
<name>A0A8S9H5S9_BRACR</name>
<dbReference type="PANTHER" id="PTHR11764:SF20">
    <property type="entry name" value="LANOSTEROL SYNTHASE"/>
    <property type="match status" value="1"/>
</dbReference>
<dbReference type="InterPro" id="IPR018333">
    <property type="entry name" value="Squalene_cyclase"/>
</dbReference>
<dbReference type="GO" id="GO:0005811">
    <property type="term" value="C:lipid droplet"/>
    <property type="evidence" value="ECO:0007669"/>
    <property type="project" value="InterPro"/>
</dbReference>
<dbReference type="Gene3D" id="1.50.10.20">
    <property type="match status" value="1"/>
</dbReference>
<dbReference type="EMBL" id="QGKW02001988">
    <property type="protein sequence ID" value="KAF2554371.1"/>
    <property type="molecule type" value="Genomic_DNA"/>
</dbReference>
<comment type="caution">
    <text evidence="3">The sequence shown here is derived from an EMBL/GenBank/DDBJ whole genome shotgun (WGS) entry which is preliminary data.</text>
</comment>
<feature type="transmembrane region" description="Helical" evidence="2">
    <location>
        <begin position="150"/>
        <end position="169"/>
    </location>
</feature>
<dbReference type="Proteomes" id="UP000712281">
    <property type="component" value="Unassembled WGS sequence"/>
</dbReference>
<evidence type="ECO:0000256" key="2">
    <source>
        <dbReference type="SAM" id="Phobius"/>
    </source>
</evidence>
<keyword evidence="2" id="KW-1133">Transmembrane helix</keyword>
<dbReference type="InterPro" id="IPR008930">
    <property type="entry name" value="Terpenoid_cyclase/PrenylTrfase"/>
</dbReference>
<proteinExistence type="inferred from homology"/>
<keyword evidence="2" id="KW-0812">Transmembrane</keyword>
<evidence type="ECO:0000313" key="3">
    <source>
        <dbReference type="EMBL" id="KAF2554371.1"/>
    </source>
</evidence>